<dbReference type="InterPro" id="IPR029058">
    <property type="entry name" value="AB_hydrolase_fold"/>
</dbReference>
<name>A0A858RDQ4_9BACT</name>
<keyword evidence="1" id="KW-0812">Transmembrane</keyword>
<feature type="transmembrane region" description="Helical" evidence="1">
    <location>
        <begin position="12"/>
        <end position="28"/>
    </location>
</feature>
<accession>A0A858RDQ4</accession>
<keyword evidence="1" id="KW-1133">Transmembrane helix</keyword>
<sequence>MATRSRILRHMFFWIFVPIAGLLLLLMGCQNKLIYFPRPYGNNHVANWASEPGTTVINYETKEGKQQAYLLSATPKPERLWLVCGGNGTLALEWSDWLRENAPSQDAWLMIDIPGYGACSGKAHPSTIRHSLEAVVPAGMAQLGWTLPADQGKLRFFGHSLGAAVCLMGADEFDIRRGVILTPFTSTMEMTKVMLGVNLGPLVLHRFDNRARLKEISSRGEASVFILHGDDDEAIPVEMSRTLAREFPAVVRYIEIPGGRHNNLSDLAPERIVKAMEEARKE</sequence>
<dbReference type="PANTHER" id="PTHR12277">
    <property type="entry name" value="ALPHA/BETA HYDROLASE DOMAIN-CONTAINING PROTEIN"/>
    <property type="match status" value="1"/>
</dbReference>
<dbReference type="SUPFAM" id="SSF53474">
    <property type="entry name" value="alpha/beta-Hydrolases"/>
    <property type="match status" value="1"/>
</dbReference>
<organism evidence="2 3">
    <name type="scientific">Luteolibacter luteus</name>
    <dbReference type="NCBI Taxonomy" id="2728835"/>
    <lineage>
        <taxon>Bacteria</taxon>
        <taxon>Pseudomonadati</taxon>
        <taxon>Verrucomicrobiota</taxon>
        <taxon>Verrucomicrobiia</taxon>
        <taxon>Verrucomicrobiales</taxon>
        <taxon>Verrucomicrobiaceae</taxon>
        <taxon>Luteolibacter</taxon>
    </lineage>
</organism>
<keyword evidence="3" id="KW-1185">Reference proteome</keyword>
<evidence type="ECO:0000313" key="3">
    <source>
        <dbReference type="Proteomes" id="UP000501812"/>
    </source>
</evidence>
<dbReference type="Proteomes" id="UP000501812">
    <property type="component" value="Chromosome"/>
</dbReference>
<dbReference type="AlphaFoldDB" id="A0A858RDQ4"/>
<evidence type="ECO:0000313" key="2">
    <source>
        <dbReference type="EMBL" id="QJE94852.1"/>
    </source>
</evidence>
<dbReference type="EMBL" id="CP051774">
    <property type="protein sequence ID" value="QJE94852.1"/>
    <property type="molecule type" value="Genomic_DNA"/>
</dbReference>
<gene>
    <name evidence="2" type="ORF">HHL09_03350</name>
</gene>
<dbReference type="Gene3D" id="3.40.50.1820">
    <property type="entry name" value="alpha/beta hydrolase"/>
    <property type="match status" value="1"/>
</dbReference>
<evidence type="ECO:0008006" key="4">
    <source>
        <dbReference type="Google" id="ProtNLM"/>
    </source>
</evidence>
<reference evidence="2 3" key="1">
    <citation type="submission" date="2020-04" db="EMBL/GenBank/DDBJ databases">
        <title>Luteolibacter sp. G-1-1-1 isolated from soil.</title>
        <authorList>
            <person name="Dahal R.H."/>
        </authorList>
    </citation>
    <scope>NUCLEOTIDE SEQUENCE [LARGE SCALE GENOMIC DNA]</scope>
    <source>
        <strain evidence="2 3">G-1-1-1</strain>
    </source>
</reference>
<protein>
    <recommendedName>
        <fullName evidence="4">Alpha/beta hydrolase</fullName>
    </recommendedName>
</protein>
<proteinExistence type="predicted"/>
<dbReference type="KEGG" id="luo:HHL09_03350"/>
<dbReference type="PROSITE" id="PS51257">
    <property type="entry name" value="PROKAR_LIPOPROTEIN"/>
    <property type="match status" value="1"/>
</dbReference>
<evidence type="ECO:0000256" key="1">
    <source>
        <dbReference type="SAM" id="Phobius"/>
    </source>
</evidence>
<keyword evidence="1" id="KW-0472">Membrane</keyword>
<dbReference type="RefSeq" id="WP_169453073.1">
    <property type="nucleotide sequence ID" value="NZ_CP051774.1"/>
</dbReference>